<protein>
    <submittedName>
        <fullName evidence="1">Uncharacterized protein</fullName>
    </submittedName>
</protein>
<name>A0ABN6XEN9_9CELL</name>
<proteinExistence type="predicted"/>
<reference evidence="2" key="1">
    <citation type="journal article" date="2019" name="Int. J. Syst. Evol. Microbiol.">
        <title>The Global Catalogue of Microorganisms (GCM) 10K type strain sequencing project: providing services to taxonomists for standard genome sequencing and annotation.</title>
        <authorList>
            <consortium name="The Broad Institute Genomics Platform"/>
            <consortium name="The Broad Institute Genome Sequencing Center for Infectious Disease"/>
            <person name="Wu L."/>
            <person name="Ma J."/>
        </authorList>
    </citation>
    <scope>NUCLEOTIDE SEQUENCE [LARGE SCALE GENOMIC DNA]</scope>
    <source>
        <strain evidence="2">NBRC 108565</strain>
    </source>
</reference>
<dbReference type="EMBL" id="AP027729">
    <property type="protein sequence ID" value="BDZ43378.1"/>
    <property type="molecule type" value="Genomic_DNA"/>
</dbReference>
<organism evidence="1 2">
    <name type="scientific">Paraoerskovia sediminicola</name>
    <dbReference type="NCBI Taxonomy" id="1138587"/>
    <lineage>
        <taxon>Bacteria</taxon>
        <taxon>Bacillati</taxon>
        <taxon>Actinomycetota</taxon>
        <taxon>Actinomycetes</taxon>
        <taxon>Micrococcales</taxon>
        <taxon>Cellulomonadaceae</taxon>
        <taxon>Paraoerskovia</taxon>
    </lineage>
</organism>
<accession>A0ABN6XEN9</accession>
<sequence length="39" mass="4251">MVPSAATLLQENDIVHVLMGVDESEAVERALTRAPKEDD</sequence>
<keyword evidence="2" id="KW-1185">Reference proteome</keyword>
<gene>
    <name evidence="1" type="ORF">GCM10025865_26770</name>
</gene>
<evidence type="ECO:0000313" key="2">
    <source>
        <dbReference type="Proteomes" id="UP001321475"/>
    </source>
</evidence>
<evidence type="ECO:0000313" key="1">
    <source>
        <dbReference type="EMBL" id="BDZ43378.1"/>
    </source>
</evidence>
<dbReference type="Proteomes" id="UP001321475">
    <property type="component" value="Chromosome"/>
</dbReference>